<dbReference type="EMBL" id="JAMWYS010000035">
    <property type="protein sequence ID" value="MCO4293393.1"/>
    <property type="molecule type" value="Genomic_DNA"/>
</dbReference>
<sequence>MNLCVKKVIALALSSTLLTSCASTYRSLTPETISYQGESNTKNVTLSYAYNVLQEKGNRKYARREVKTNNQVVAVKINNKSGKDLVFNEDIKLLAYDAPAVQVSPQVVYNDVKQSIPIYLLYLLLTPTKLTTAKNGVQTSSFPLGLILGPAISGGNMLVANAANEKFKDELTRYNLSGKTIKNGETTYGLLTLKSLGYAPLRLQILAKTDSTSVSQKE</sequence>
<gene>
    <name evidence="2" type="ORF">NF867_11000</name>
</gene>
<evidence type="ECO:0000313" key="3">
    <source>
        <dbReference type="Proteomes" id="UP001155182"/>
    </source>
</evidence>
<feature type="chain" id="PRO_5040934615" evidence="1">
    <location>
        <begin position="23"/>
        <end position="218"/>
    </location>
</feature>
<dbReference type="Proteomes" id="UP001155182">
    <property type="component" value="Unassembled WGS sequence"/>
</dbReference>
<dbReference type="RefSeq" id="WP_252588015.1">
    <property type="nucleotide sequence ID" value="NZ_JAMWYS010000035.1"/>
</dbReference>
<organism evidence="2 3">
    <name type="scientific">Solitalea agri</name>
    <dbReference type="NCBI Taxonomy" id="2953739"/>
    <lineage>
        <taxon>Bacteria</taxon>
        <taxon>Pseudomonadati</taxon>
        <taxon>Bacteroidota</taxon>
        <taxon>Sphingobacteriia</taxon>
        <taxon>Sphingobacteriales</taxon>
        <taxon>Sphingobacteriaceae</taxon>
        <taxon>Solitalea</taxon>
    </lineage>
</organism>
<dbReference type="AlphaFoldDB" id="A0A9X2JCS7"/>
<evidence type="ECO:0000256" key="1">
    <source>
        <dbReference type="SAM" id="SignalP"/>
    </source>
</evidence>
<protein>
    <submittedName>
        <fullName evidence="2">Uncharacterized protein</fullName>
    </submittedName>
</protein>
<keyword evidence="1" id="KW-0732">Signal</keyword>
<reference evidence="2" key="1">
    <citation type="submission" date="2022-06" db="EMBL/GenBank/DDBJ databases">
        <title>Solitalea sp. MAHUQ-68 isolated from rhizospheric soil.</title>
        <authorList>
            <person name="Huq M.A."/>
        </authorList>
    </citation>
    <scope>NUCLEOTIDE SEQUENCE</scope>
    <source>
        <strain evidence="2">MAHUQ-68</strain>
    </source>
</reference>
<dbReference type="PROSITE" id="PS51257">
    <property type="entry name" value="PROKAR_LIPOPROTEIN"/>
    <property type="match status" value="1"/>
</dbReference>
<evidence type="ECO:0000313" key="2">
    <source>
        <dbReference type="EMBL" id="MCO4293393.1"/>
    </source>
</evidence>
<name>A0A9X2JCS7_9SPHI</name>
<comment type="caution">
    <text evidence="2">The sequence shown here is derived from an EMBL/GenBank/DDBJ whole genome shotgun (WGS) entry which is preliminary data.</text>
</comment>
<keyword evidence="3" id="KW-1185">Reference proteome</keyword>
<feature type="signal peptide" evidence="1">
    <location>
        <begin position="1"/>
        <end position="22"/>
    </location>
</feature>
<accession>A0A9X2JCS7</accession>
<proteinExistence type="predicted"/>